<dbReference type="InterPro" id="IPR024975">
    <property type="entry name" value="NOV_C"/>
</dbReference>
<feature type="compositionally biased region" description="Basic and acidic residues" evidence="1">
    <location>
        <begin position="146"/>
        <end position="157"/>
    </location>
</feature>
<dbReference type="Proteomes" id="UP000250416">
    <property type="component" value="Unassembled WGS sequence"/>
</dbReference>
<dbReference type="Pfam" id="PF13020">
    <property type="entry name" value="NOV_C"/>
    <property type="match status" value="1"/>
</dbReference>
<evidence type="ECO:0000256" key="1">
    <source>
        <dbReference type="SAM" id="MobiDB-lite"/>
    </source>
</evidence>
<protein>
    <submittedName>
        <fullName evidence="4">Predicted HKD family nuclease</fullName>
    </submittedName>
</protein>
<dbReference type="AlphaFoldDB" id="A0AAE8NKQ4"/>
<dbReference type="EMBL" id="UARD01000044">
    <property type="protein sequence ID" value="SQA57906.1"/>
    <property type="molecule type" value="Genomic_DNA"/>
</dbReference>
<feature type="region of interest" description="Disordered" evidence="1">
    <location>
        <begin position="123"/>
        <end position="168"/>
    </location>
</feature>
<dbReference type="InterPro" id="IPR021835">
    <property type="entry name" value="DUF3427"/>
</dbReference>
<reference evidence="4 5" key="1">
    <citation type="submission" date="2018-06" db="EMBL/GenBank/DDBJ databases">
        <authorList>
            <consortium name="Pathogen Informatics"/>
            <person name="Doyle S."/>
        </authorList>
    </citation>
    <scope>NUCLEOTIDE SEQUENCE [LARGE SCALE GENOMIC DNA]</scope>
    <source>
        <strain evidence="4 5">NCTC10661</strain>
    </source>
</reference>
<accession>A0AAE8NKQ4</accession>
<name>A0AAE8NKQ4_BURCE</name>
<feature type="domain" description="DUF3427" evidence="2">
    <location>
        <begin position="10"/>
        <end position="103"/>
    </location>
</feature>
<evidence type="ECO:0000313" key="5">
    <source>
        <dbReference type="Proteomes" id="UP000250416"/>
    </source>
</evidence>
<organism evidence="4 5">
    <name type="scientific">Burkholderia cepacia</name>
    <name type="common">Pseudomonas cepacia</name>
    <dbReference type="NCBI Taxonomy" id="292"/>
    <lineage>
        <taxon>Bacteria</taxon>
        <taxon>Pseudomonadati</taxon>
        <taxon>Pseudomonadota</taxon>
        <taxon>Betaproteobacteria</taxon>
        <taxon>Burkholderiales</taxon>
        <taxon>Burkholderiaceae</taxon>
        <taxon>Burkholderia</taxon>
        <taxon>Burkholderia cepacia complex</taxon>
    </lineage>
</organism>
<dbReference type="Pfam" id="PF11907">
    <property type="entry name" value="DUF3427"/>
    <property type="match status" value="1"/>
</dbReference>
<comment type="caution">
    <text evidence="4">The sequence shown here is derived from an EMBL/GenBank/DDBJ whole genome shotgun (WGS) entry which is preliminary data.</text>
</comment>
<gene>
    <name evidence="4" type="ORF">NCTC10661_06266</name>
</gene>
<evidence type="ECO:0000259" key="3">
    <source>
        <dbReference type="Pfam" id="PF13020"/>
    </source>
</evidence>
<evidence type="ECO:0000259" key="2">
    <source>
        <dbReference type="Pfam" id="PF11907"/>
    </source>
</evidence>
<sequence length="311" mass="34958">MVRVPARRGDWVFFVTFGQEQGDHVFDESITESGVLSWQSQPNQRVADDVIRELIRHDERVNNIHLFLRTKRRAPYCYLGTISYVTHDALREKPVHFQWQLHEWPAPKEVLDRIGLVPTADHSMPAEPASPHPAGITFVNPALPKRSREGVASEDFRRRKSPDYSAQDARNRALGLEGELLVIEHEKAALIAAGRNDLANRVTHVSVVEGDGAGYDVRSFRPDGRDRYIEVKTTQGDAHTAFYISPNEIAFSVKNPEAYALYRLYQFDRNSQSALAFVLEGDLTAQLSLSPMAYKAELQGGPKVTEGPTVP</sequence>
<evidence type="ECO:0000313" key="4">
    <source>
        <dbReference type="EMBL" id="SQA57906.1"/>
    </source>
</evidence>
<feature type="domain" description="Protein NO VEIN C-terminal" evidence="3">
    <location>
        <begin position="178"/>
        <end position="271"/>
    </location>
</feature>
<proteinExistence type="predicted"/>